<feature type="domain" description="Flagellar Assembly Protein A N-terminal region" evidence="2">
    <location>
        <begin position="206"/>
        <end position="380"/>
    </location>
</feature>
<evidence type="ECO:0000259" key="2">
    <source>
        <dbReference type="Pfam" id="PF20250"/>
    </source>
</evidence>
<dbReference type="InterPro" id="IPR046866">
    <property type="entry name" value="FapA_N"/>
</dbReference>
<evidence type="ECO:0000256" key="1">
    <source>
        <dbReference type="SAM" id="Coils"/>
    </source>
</evidence>
<accession>A0A7J0BU20</accession>
<evidence type="ECO:0000313" key="3">
    <source>
        <dbReference type="EMBL" id="GFM37203.1"/>
    </source>
</evidence>
<proteinExistence type="predicted"/>
<name>A0A7J0BU20_9BACT</name>
<feature type="coiled-coil region" evidence="1">
    <location>
        <begin position="535"/>
        <end position="610"/>
    </location>
</feature>
<reference evidence="3 4" key="1">
    <citation type="submission" date="2020-05" db="EMBL/GenBank/DDBJ databases">
        <title>Draft genome sequence of Desulfovibrio psychrotolerans JS1T.</title>
        <authorList>
            <person name="Ueno A."/>
            <person name="Tamazawa S."/>
            <person name="Tamamura S."/>
            <person name="Murakami T."/>
            <person name="Kiyama T."/>
            <person name="Inomata H."/>
            <person name="Amano Y."/>
            <person name="Miyakawa K."/>
            <person name="Tamaki H."/>
            <person name="Naganuma T."/>
            <person name="Kaneko K."/>
        </authorList>
    </citation>
    <scope>NUCLEOTIDE SEQUENCE [LARGE SCALE GENOMIC DNA]</scope>
    <source>
        <strain evidence="3 4">JS1</strain>
    </source>
</reference>
<feature type="domain" description="Flagellar Assembly Protein A N-terminal region" evidence="2">
    <location>
        <begin position="46"/>
        <end position="123"/>
    </location>
</feature>
<dbReference type="EMBL" id="BLVP01000008">
    <property type="protein sequence ID" value="GFM37203.1"/>
    <property type="molecule type" value="Genomic_DNA"/>
</dbReference>
<gene>
    <name evidence="3" type="ORF">DSM19430T_18870</name>
</gene>
<keyword evidence="4" id="KW-1185">Reference proteome</keyword>
<dbReference type="PANTHER" id="PTHR38032:SF1">
    <property type="entry name" value="RNA-BINDING PROTEIN KHPB N-TERMINAL DOMAIN-CONTAINING PROTEIN"/>
    <property type="match status" value="1"/>
</dbReference>
<organism evidence="3 4">
    <name type="scientific">Desulfovibrio psychrotolerans</name>
    <dbReference type="NCBI Taxonomy" id="415242"/>
    <lineage>
        <taxon>Bacteria</taxon>
        <taxon>Pseudomonadati</taxon>
        <taxon>Thermodesulfobacteriota</taxon>
        <taxon>Desulfovibrionia</taxon>
        <taxon>Desulfovibrionales</taxon>
        <taxon>Desulfovibrionaceae</taxon>
        <taxon>Desulfovibrio</taxon>
    </lineage>
</organism>
<dbReference type="Pfam" id="PF20250">
    <property type="entry name" value="FapA_N"/>
    <property type="match status" value="2"/>
</dbReference>
<dbReference type="AlphaFoldDB" id="A0A7J0BU20"/>
<dbReference type="RefSeq" id="WP_174409832.1">
    <property type="nucleotide sequence ID" value="NZ_BLVP01000008.1"/>
</dbReference>
<dbReference type="Proteomes" id="UP000503820">
    <property type="component" value="Unassembled WGS sequence"/>
</dbReference>
<protein>
    <recommendedName>
        <fullName evidence="2">Flagellar Assembly Protein A N-terminal region domain-containing protein</fullName>
    </recommendedName>
</protein>
<dbReference type="PANTHER" id="PTHR38032">
    <property type="entry name" value="POLYMERASE-RELATED"/>
    <property type="match status" value="1"/>
</dbReference>
<evidence type="ECO:0000313" key="4">
    <source>
        <dbReference type="Proteomes" id="UP000503820"/>
    </source>
</evidence>
<keyword evidence="1" id="KW-0175">Coiled coil</keyword>
<comment type="caution">
    <text evidence="3">The sequence shown here is derived from an EMBL/GenBank/DDBJ whole genome shotgun (WGS) entry which is preliminary data.</text>
</comment>
<dbReference type="Pfam" id="PF03961">
    <property type="entry name" value="FapA"/>
    <property type="match status" value="1"/>
</dbReference>
<dbReference type="InterPro" id="IPR005646">
    <property type="entry name" value="FapA"/>
</dbReference>
<sequence>MTFTTAASGRVDAVKAGMPGAAVRHGADTAATGTGEDAMLRFSGTQDRMKVGVARYIPPSGGGRPLTVERIRKLLAEAGVKVPLSEKGAEKLLHCISTGGAVDRIVIARGVQPENGKDAYIVPYGNFNYPVFPGQAIGNLVAAVMPKPGMRVDGSEIPPHLPHKPRDIVIGENGHCVLDPASRDISSTVFGLVQATDTAISVTPLVSVSEDAMQASVRLHFRDMEGAPLTKARVLGVLHALHVPVALVDQAAIEEALERCERTGKPSEPVVLARGRQPVHGRDGYVEMLSEEREAAPVGMTKANGAIDFRNRGLLPSARAGAAVAVVHPPTRGVAGVDVLGNVLPANDGQPAKVTLDRSVALDADGKTVLAQVDGLAQYVGGTLSVQEVVQVDGDVDFSTGNIHVATGSVRVKGTVLSGFSVKTPGSLVVGAAIESARIMAGGNVEVAGGILMMEKGYVRCGGSVHAGFVNEAVIEARDDVVVRDFMLHSTVLCGGRVIATTGRGRIQGGSITCMGGVEALELGAELGVATKVTVAVSSKALRELEKERDTVKEALIKLTAKFGEGAEEELLMRARPEQYKAIEAALALRETLTNKYNDLREQVAEARVRASAKLLDKRVAVSGVVHPGTVITIGEAVFTVSHPIQAAVFRYVPESRRIEVVSA</sequence>
<dbReference type="InterPro" id="IPR046865">
    <property type="entry name" value="FapA_b_solenoid"/>
</dbReference>